<keyword evidence="1" id="KW-1133">Transmembrane helix</keyword>
<evidence type="ECO:0000313" key="2">
    <source>
        <dbReference type="EMBL" id="AWR93271.1"/>
    </source>
</evidence>
<sequence>MDLIRKGLIISLLLILSILGYLLSFSKSYLLIGSTLSAFSFWIAIAILIPRKFYDITFFNVKKTKGYWISSILYLTFHILLYGIFYVMILGYVGFYPYIGYGIGATVTPPWPYFIYWEATSPGFWINIGPYESDTVPFTAFIGVLLAMLIGANIEKIFELYKTIKNSRRISTAIVAIPSIGIISGTSCCLSLPSILIYLTALSIGAVSSVLGILASPLYFGLAYYGLPIGSVFLLLVNLRDMNRIISKCKIYNIKR</sequence>
<keyword evidence="1" id="KW-0472">Membrane</keyword>
<dbReference type="EMBL" id="CP029289">
    <property type="protein sequence ID" value="AWR93271.1"/>
    <property type="molecule type" value="Genomic_DNA"/>
</dbReference>
<dbReference type="RefSeq" id="WP_110269155.1">
    <property type="nucleotide sequence ID" value="NZ_CP029289.2"/>
</dbReference>
<feature type="transmembrane region" description="Helical" evidence="1">
    <location>
        <begin position="71"/>
        <end position="95"/>
    </location>
</feature>
<name>A0A2U9IB77_9CREN</name>
<dbReference type="GeneID" id="36830540"/>
<organism evidence="2 3">
    <name type="scientific">Acidianus brierleyi</name>
    <dbReference type="NCBI Taxonomy" id="41673"/>
    <lineage>
        <taxon>Archaea</taxon>
        <taxon>Thermoproteota</taxon>
        <taxon>Thermoprotei</taxon>
        <taxon>Sulfolobales</taxon>
        <taxon>Sulfolobaceae</taxon>
        <taxon>Acidianus</taxon>
    </lineage>
</organism>
<dbReference type="OrthoDB" id="34768at2157"/>
<proteinExistence type="predicted"/>
<reference evidence="2 3" key="1">
    <citation type="submission" date="2018-05" db="EMBL/GenBank/DDBJ databases">
        <title>Complete Genome Sequences of Extremely Thermoacidophilic, Metal-Mobilizing Type-Strain Members of the Archaeal Family Sulfolobaceae: Acidianus brierleyi DSM-1651T, Acidianus sulfidivorans DSM-18786T, Metallosphaera hakonensis DSM-7519T, and Metallosphaera prunae DSM-10039T.</title>
        <authorList>
            <person name="Counts J.A."/>
            <person name="Kelly R.M."/>
        </authorList>
    </citation>
    <scope>NUCLEOTIDE SEQUENCE [LARGE SCALE GENOMIC DNA]</scope>
    <source>
        <strain evidence="2 3">DSM 1651</strain>
    </source>
</reference>
<dbReference type="AlphaFoldDB" id="A0A2U9IB77"/>
<feature type="transmembrane region" description="Helical" evidence="1">
    <location>
        <begin position="175"/>
        <end position="198"/>
    </location>
</feature>
<protein>
    <submittedName>
        <fullName evidence="2">Uncharacterized protein</fullName>
    </submittedName>
</protein>
<dbReference type="Proteomes" id="UP000248044">
    <property type="component" value="Chromosome"/>
</dbReference>
<dbReference type="KEGG" id="abri:DFR85_00250"/>
<keyword evidence="1" id="KW-0812">Transmembrane</keyword>
<evidence type="ECO:0000313" key="3">
    <source>
        <dbReference type="Proteomes" id="UP000248044"/>
    </source>
</evidence>
<feature type="transmembrane region" description="Helical" evidence="1">
    <location>
        <begin position="29"/>
        <end position="50"/>
    </location>
</feature>
<feature type="transmembrane region" description="Helical" evidence="1">
    <location>
        <begin position="135"/>
        <end position="154"/>
    </location>
</feature>
<accession>A0A2U9IB77</accession>
<feature type="transmembrane region" description="Helical" evidence="1">
    <location>
        <begin position="218"/>
        <end position="239"/>
    </location>
</feature>
<gene>
    <name evidence="2" type="ORF">DFR85_00250</name>
</gene>
<evidence type="ECO:0000256" key="1">
    <source>
        <dbReference type="SAM" id="Phobius"/>
    </source>
</evidence>
<keyword evidence="3" id="KW-1185">Reference proteome</keyword>
<feature type="transmembrane region" description="Helical" evidence="1">
    <location>
        <begin position="7"/>
        <end position="23"/>
    </location>
</feature>